<keyword evidence="4" id="KW-0804">Transcription</keyword>
<dbReference type="GO" id="GO:0016251">
    <property type="term" value="F:RNA polymerase II general transcription initiation factor activity"/>
    <property type="evidence" value="ECO:0007669"/>
    <property type="project" value="TreeGrafter"/>
</dbReference>
<feature type="region of interest" description="Disordered" evidence="6">
    <location>
        <begin position="93"/>
        <end position="119"/>
    </location>
</feature>
<keyword evidence="3" id="KW-0805">Transcription regulation</keyword>
<dbReference type="InterPro" id="IPR006751">
    <property type="entry name" value="TAFII55_prot_cons_reg"/>
</dbReference>
<feature type="domain" description="TAFII55 protein conserved region" evidence="7">
    <location>
        <begin position="1"/>
        <end position="145"/>
    </location>
</feature>
<dbReference type="AlphaFoldDB" id="A0A0D6R8B0"/>
<dbReference type="Pfam" id="PF04658">
    <property type="entry name" value="TAFII55_N"/>
    <property type="match status" value="1"/>
</dbReference>
<dbReference type="InterPro" id="IPR037817">
    <property type="entry name" value="TAF7"/>
</dbReference>
<feature type="compositionally biased region" description="Basic and acidic residues" evidence="6">
    <location>
        <begin position="186"/>
        <end position="211"/>
    </location>
</feature>
<organism evidence="8">
    <name type="scientific">Araucaria cunninghamii</name>
    <name type="common">Hoop pine</name>
    <name type="synonym">Moreton Bay pine</name>
    <dbReference type="NCBI Taxonomy" id="56994"/>
    <lineage>
        <taxon>Eukaryota</taxon>
        <taxon>Viridiplantae</taxon>
        <taxon>Streptophyta</taxon>
        <taxon>Embryophyta</taxon>
        <taxon>Tracheophyta</taxon>
        <taxon>Spermatophyta</taxon>
        <taxon>Pinopsida</taxon>
        <taxon>Pinidae</taxon>
        <taxon>Conifers II</taxon>
        <taxon>Araucariales</taxon>
        <taxon>Araucariaceae</taxon>
        <taxon>Araucaria</taxon>
    </lineage>
</organism>
<evidence type="ECO:0000256" key="1">
    <source>
        <dbReference type="ARBA" id="ARBA00004123"/>
    </source>
</evidence>
<feature type="compositionally biased region" description="Acidic residues" evidence="6">
    <location>
        <begin position="212"/>
        <end position="221"/>
    </location>
</feature>
<proteinExistence type="inferred from homology"/>
<comment type="subcellular location">
    <subcellularLocation>
        <location evidence="1">Nucleus</location>
    </subcellularLocation>
</comment>
<name>A0A0D6R8B0_ARACU</name>
<protein>
    <recommendedName>
        <fullName evidence="7">TAFII55 protein conserved region domain-containing protein</fullName>
    </recommendedName>
</protein>
<dbReference type="GO" id="GO:0051123">
    <property type="term" value="P:RNA polymerase II preinitiation complex assembly"/>
    <property type="evidence" value="ECO:0007669"/>
    <property type="project" value="TreeGrafter"/>
</dbReference>
<evidence type="ECO:0000256" key="2">
    <source>
        <dbReference type="ARBA" id="ARBA00009368"/>
    </source>
</evidence>
<dbReference type="SMART" id="SM01370">
    <property type="entry name" value="TAFII55_N"/>
    <property type="match status" value="1"/>
</dbReference>
<dbReference type="PANTHER" id="PTHR12228">
    <property type="entry name" value="TRANSCRIPTION INITIATION FACTOR TFIID 55 KD SUBUNIT-RELATED"/>
    <property type="match status" value="1"/>
</dbReference>
<dbReference type="CDD" id="cd08047">
    <property type="entry name" value="TAF7"/>
    <property type="match status" value="1"/>
</dbReference>
<sequence length="221" mass="24176">MEEQFILRVPLSVAERINRVLSENAYSPDDNSIEVSFSDDGRNGTFVIGNDRFPASLLDLPGIVESHKSYDDSALIKTGDIGQMIVVREEGQAAAAGPENRDGLTPPMHDARRRRFRRRPDINPEVVSRVEEDLIRIMAGGTAQNVEVEVVEAEAEAEEVEIEAEAEAAAAASDDDREASMAGNRPPDKKEVAGSGNKKETDQDVEMKDQDGSESFDSDDD</sequence>
<evidence type="ECO:0000256" key="6">
    <source>
        <dbReference type="SAM" id="MobiDB-lite"/>
    </source>
</evidence>
<evidence type="ECO:0000259" key="7">
    <source>
        <dbReference type="SMART" id="SM01370"/>
    </source>
</evidence>
<dbReference type="GO" id="GO:0005669">
    <property type="term" value="C:transcription factor TFIID complex"/>
    <property type="evidence" value="ECO:0007669"/>
    <property type="project" value="InterPro"/>
</dbReference>
<evidence type="ECO:0000256" key="5">
    <source>
        <dbReference type="ARBA" id="ARBA00023242"/>
    </source>
</evidence>
<evidence type="ECO:0000313" key="8">
    <source>
        <dbReference type="EMBL" id="JAG99094.1"/>
    </source>
</evidence>
<evidence type="ECO:0000256" key="3">
    <source>
        <dbReference type="ARBA" id="ARBA00023015"/>
    </source>
</evidence>
<evidence type="ECO:0000256" key="4">
    <source>
        <dbReference type="ARBA" id="ARBA00023163"/>
    </source>
</evidence>
<comment type="similarity">
    <text evidence="2">Belongs to the TAF7 family.</text>
</comment>
<dbReference type="PANTHER" id="PTHR12228:SF0">
    <property type="entry name" value="TATA-BOX BINDING PROTEIN ASSOCIATED FACTOR 7"/>
    <property type="match status" value="1"/>
</dbReference>
<feature type="region of interest" description="Disordered" evidence="6">
    <location>
        <begin position="161"/>
        <end position="221"/>
    </location>
</feature>
<dbReference type="EMBL" id="GCKF01009614">
    <property type="protein sequence ID" value="JAG99094.1"/>
    <property type="molecule type" value="Transcribed_RNA"/>
</dbReference>
<reference evidence="8" key="1">
    <citation type="submission" date="2015-03" db="EMBL/GenBank/DDBJ databases">
        <title>A transcriptome of Araucaria cunninghamii, an australian fine timber species.</title>
        <authorList>
            <person name="Jing Yi C.J.Y."/>
            <person name="Yin San L.Y.S."/>
            <person name="Abdul Karim S.S."/>
            <person name="Wan Azmi N.N."/>
            <person name="Hercus R.R."/>
            <person name="Croft L.L."/>
        </authorList>
    </citation>
    <scope>NUCLEOTIDE SEQUENCE</scope>
    <source>
        <strain evidence="8">MI0301</strain>
        <tissue evidence="8">Leaf</tissue>
    </source>
</reference>
<accession>A0A0D6R8B0</accession>
<keyword evidence="5" id="KW-0539">Nucleus</keyword>